<evidence type="ECO:0000313" key="1">
    <source>
        <dbReference type="EMBL" id="KAK7499103.1"/>
    </source>
</evidence>
<organism evidence="1 2">
    <name type="scientific">Batillaria attramentaria</name>
    <dbReference type="NCBI Taxonomy" id="370345"/>
    <lineage>
        <taxon>Eukaryota</taxon>
        <taxon>Metazoa</taxon>
        <taxon>Spiralia</taxon>
        <taxon>Lophotrochozoa</taxon>
        <taxon>Mollusca</taxon>
        <taxon>Gastropoda</taxon>
        <taxon>Caenogastropoda</taxon>
        <taxon>Sorbeoconcha</taxon>
        <taxon>Cerithioidea</taxon>
        <taxon>Batillariidae</taxon>
        <taxon>Batillaria</taxon>
    </lineage>
</organism>
<sequence length="80" mass="8421">MHLASVSTVPKSNTLCCDPMGTLAAVTQQEHLLLSPNSNTLCHDLISNGNTFCCECPIGNTFCCVPMATHSAVLNGNTLL</sequence>
<accession>A0ABD0LI65</accession>
<dbReference type="Proteomes" id="UP001519460">
    <property type="component" value="Unassembled WGS sequence"/>
</dbReference>
<dbReference type="EMBL" id="JACVVK020000046">
    <property type="protein sequence ID" value="KAK7499103.1"/>
    <property type="molecule type" value="Genomic_DNA"/>
</dbReference>
<reference evidence="1 2" key="1">
    <citation type="journal article" date="2023" name="Sci. Data">
        <title>Genome assembly of the Korean intertidal mud-creeper Batillaria attramentaria.</title>
        <authorList>
            <person name="Patra A.K."/>
            <person name="Ho P.T."/>
            <person name="Jun S."/>
            <person name="Lee S.J."/>
            <person name="Kim Y."/>
            <person name="Won Y.J."/>
        </authorList>
    </citation>
    <scope>NUCLEOTIDE SEQUENCE [LARGE SCALE GENOMIC DNA]</scope>
    <source>
        <strain evidence="1">Wonlab-2016</strain>
    </source>
</reference>
<name>A0ABD0LI65_9CAEN</name>
<evidence type="ECO:0000313" key="2">
    <source>
        <dbReference type="Proteomes" id="UP001519460"/>
    </source>
</evidence>
<gene>
    <name evidence="1" type="ORF">BaRGS_00009650</name>
</gene>
<protein>
    <submittedName>
        <fullName evidence="1">Uncharacterized protein</fullName>
    </submittedName>
</protein>
<proteinExistence type="predicted"/>
<comment type="caution">
    <text evidence="1">The sequence shown here is derived from an EMBL/GenBank/DDBJ whole genome shotgun (WGS) entry which is preliminary data.</text>
</comment>
<keyword evidence="2" id="KW-1185">Reference proteome</keyword>
<dbReference type="AlphaFoldDB" id="A0ABD0LI65"/>